<name>A0A1B4LI21_9BURK</name>
<accession>A0A1B4LI21</accession>
<evidence type="ECO:0000313" key="2">
    <source>
        <dbReference type="EMBL" id="AOJ76765.1"/>
    </source>
</evidence>
<dbReference type="GO" id="GO:0005886">
    <property type="term" value="C:plasma membrane"/>
    <property type="evidence" value="ECO:0007669"/>
    <property type="project" value="TreeGrafter"/>
</dbReference>
<dbReference type="Pfam" id="PF01814">
    <property type="entry name" value="Hemerythrin"/>
    <property type="match status" value="1"/>
</dbReference>
<dbReference type="Proteomes" id="UP000243680">
    <property type="component" value="Chromosome 3"/>
</dbReference>
<evidence type="ECO:0000313" key="3">
    <source>
        <dbReference type="Proteomes" id="UP000243680"/>
    </source>
</evidence>
<dbReference type="CDD" id="cd12108">
    <property type="entry name" value="Hr-like"/>
    <property type="match status" value="1"/>
</dbReference>
<sequence>MSMPGPRSAVAIIRHEHAQLSTVIDGMRHFVRLLVAGEPVPGVIVFRAMLYYIREYPQRIHHPNEDRYLFAPLRARTGEFDSVLDQLEAQHDKSDMKLRNLEHALTRYELKGASALHTLGALMDDYAEFHADHRCLEETVILPAATRVLMPDDWVGIDAAFAANRDPFDGQPLDEDLDRLFSMIVQAIPDRAPD</sequence>
<dbReference type="PANTHER" id="PTHR39966:SF1">
    <property type="entry name" value="HEMERYTHRIN-LIKE DOMAIN-CONTAINING PROTEIN"/>
    <property type="match status" value="1"/>
</dbReference>
<evidence type="ECO:0000259" key="1">
    <source>
        <dbReference type="Pfam" id="PF01814"/>
    </source>
</evidence>
<proteinExistence type="predicted"/>
<dbReference type="RefSeq" id="WP_069239555.1">
    <property type="nucleotide sequence ID" value="NZ_CP013421.1"/>
</dbReference>
<organism evidence="2 3">
    <name type="scientific">Burkholderia ubonensis</name>
    <dbReference type="NCBI Taxonomy" id="101571"/>
    <lineage>
        <taxon>Bacteria</taxon>
        <taxon>Pseudomonadati</taxon>
        <taxon>Pseudomonadota</taxon>
        <taxon>Betaproteobacteria</taxon>
        <taxon>Burkholderiales</taxon>
        <taxon>Burkholderiaceae</taxon>
        <taxon>Burkholderia</taxon>
        <taxon>Burkholderia cepacia complex</taxon>
    </lineage>
</organism>
<dbReference type="Gene3D" id="1.20.120.520">
    <property type="entry name" value="nmb1532 protein domain like"/>
    <property type="match status" value="1"/>
</dbReference>
<protein>
    <submittedName>
        <fullName evidence="2">Hemerythrin</fullName>
    </submittedName>
</protein>
<dbReference type="AlphaFoldDB" id="A0A1B4LI21"/>
<feature type="domain" description="Hemerythrin-like" evidence="1">
    <location>
        <begin position="9"/>
        <end position="145"/>
    </location>
</feature>
<dbReference type="EMBL" id="CP013421">
    <property type="protein sequence ID" value="AOJ76765.1"/>
    <property type="molecule type" value="Genomic_DNA"/>
</dbReference>
<gene>
    <name evidence="2" type="ORF">WJ35_16960</name>
</gene>
<dbReference type="PANTHER" id="PTHR39966">
    <property type="entry name" value="BLL2471 PROTEIN-RELATED"/>
    <property type="match status" value="1"/>
</dbReference>
<reference evidence="2 3" key="1">
    <citation type="submission" date="2015-12" db="EMBL/GenBank/DDBJ databases">
        <title>Diversity of Burkholderia near neighbor genomes.</title>
        <authorList>
            <person name="Sahl J."/>
            <person name="Wagner D."/>
            <person name="Keim P."/>
        </authorList>
    </citation>
    <scope>NUCLEOTIDE SEQUENCE [LARGE SCALE GENOMIC DNA]</scope>
    <source>
        <strain evidence="2 3">MSMB0783</strain>
    </source>
</reference>
<dbReference type="InterPro" id="IPR012312">
    <property type="entry name" value="Hemerythrin-like"/>
</dbReference>